<evidence type="ECO:0000313" key="2">
    <source>
        <dbReference type="EMBL" id="MFC6154998.1"/>
    </source>
</evidence>
<dbReference type="SUPFAM" id="SSF55021">
    <property type="entry name" value="ACT-like"/>
    <property type="match status" value="1"/>
</dbReference>
<sequence length="218" mass="23647">MPFLLRLELPDIPGSLGRVASAIGEAGADIEAIQVVQKTSAGTVVDDVLLELQPGKMPDSVVSACSALDDVRVLWISRYAAGGNLFLDLEMVEEITVEPEHAFERMLSLMPVTFRVDWAVRARRGLDGVVTVVDSTEAAPETVEWVEIDSPARIDSDDENQVLCAIPSHDELIVVGRRGGPEFLDSEIARMDHLVGLTRSIHRTHTAKGTPPSGWVAD</sequence>
<dbReference type="InterPro" id="IPR045865">
    <property type="entry name" value="ACT-like_dom_sf"/>
</dbReference>
<organism evidence="2 3">
    <name type="scientific">Nocardioides yefusunii</name>
    <dbReference type="NCBI Taxonomy" id="2500546"/>
    <lineage>
        <taxon>Bacteria</taxon>
        <taxon>Bacillati</taxon>
        <taxon>Actinomycetota</taxon>
        <taxon>Actinomycetes</taxon>
        <taxon>Propionibacteriales</taxon>
        <taxon>Nocardioidaceae</taxon>
        <taxon>Nocardioides</taxon>
    </lineage>
</organism>
<keyword evidence="3" id="KW-1185">Reference proteome</keyword>
<dbReference type="PROSITE" id="PS51671">
    <property type="entry name" value="ACT"/>
    <property type="match status" value="1"/>
</dbReference>
<dbReference type="EMBL" id="JBHSQI010000009">
    <property type="protein sequence ID" value="MFC6154998.1"/>
    <property type="molecule type" value="Genomic_DNA"/>
</dbReference>
<protein>
    <submittedName>
        <fullName evidence="2">Amino acid-binding protein</fullName>
    </submittedName>
</protein>
<feature type="domain" description="ACT" evidence="1">
    <location>
        <begin position="4"/>
        <end position="78"/>
    </location>
</feature>
<evidence type="ECO:0000313" key="3">
    <source>
        <dbReference type="Proteomes" id="UP001596098"/>
    </source>
</evidence>
<dbReference type="InterPro" id="IPR002912">
    <property type="entry name" value="ACT_dom"/>
</dbReference>
<comment type="caution">
    <text evidence="2">The sequence shown here is derived from an EMBL/GenBank/DDBJ whole genome shotgun (WGS) entry which is preliminary data.</text>
</comment>
<dbReference type="Gene3D" id="3.30.70.260">
    <property type="match status" value="1"/>
</dbReference>
<reference evidence="3" key="1">
    <citation type="journal article" date="2019" name="Int. J. Syst. Evol. Microbiol.">
        <title>The Global Catalogue of Microorganisms (GCM) 10K type strain sequencing project: providing services to taxonomists for standard genome sequencing and annotation.</title>
        <authorList>
            <consortium name="The Broad Institute Genomics Platform"/>
            <consortium name="The Broad Institute Genome Sequencing Center for Infectious Disease"/>
            <person name="Wu L."/>
            <person name="Ma J."/>
        </authorList>
    </citation>
    <scope>NUCLEOTIDE SEQUENCE [LARGE SCALE GENOMIC DNA]</scope>
    <source>
        <strain evidence="3">DFY28</strain>
    </source>
</reference>
<evidence type="ECO:0000259" key="1">
    <source>
        <dbReference type="PROSITE" id="PS51671"/>
    </source>
</evidence>
<dbReference type="Proteomes" id="UP001596098">
    <property type="component" value="Unassembled WGS sequence"/>
</dbReference>
<dbReference type="RefSeq" id="WP_128221919.1">
    <property type="nucleotide sequence ID" value="NZ_CP034929.1"/>
</dbReference>
<name>A0ABW1R305_9ACTN</name>
<proteinExistence type="predicted"/>
<gene>
    <name evidence="2" type="ORF">ACFPWU_15130</name>
</gene>
<accession>A0ABW1R305</accession>